<dbReference type="SUPFAM" id="SSF159894">
    <property type="entry name" value="YgaC/TfoX-N like"/>
    <property type="match status" value="1"/>
</dbReference>
<keyword evidence="3" id="KW-1185">Reference proteome</keyword>
<organism evidence="2 3">
    <name type="scientific">Sphingomonas naasensis</name>
    <dbReference type="NCBI Taxonomy" id="1344951"/>
    <lineage>
        <taxon>Bacteria</taxon>
        <taxon>Pseudomonadati</taxon>
        <taxon>Pseudomonadota</taxon>
        <taxon>Alphaproteobacteria</taxon>
        <taxon>Sphingomonadales</taxon>
        <taxon>Sphingomonadaceae</taxon>
        <taxon>Sphingomonas</taxon>
    </lineage>
</organism>
<dbReference type="Gene3D" id="3.30.1460.30">
    <property type="entry name" value="YgaC/TfoX-N like chaperone"/>
    <property type="match status" value="1"/>
</dbReference>
<evidence type="ECO:0000259" key="1">
    <source>
        <dbReference type="Pfam" id="PF04993"/>
    </source>
</evidence>
<comment type="caution">
    <text evidence="2">The sequence shown here is derived from an EMBL/GenBank/DDBJ whole genome shotgun (WGS) entry which is preliminary data.</text>
</comment>
<evidence type="ECO:0000313" key="2">
    <source>
        <dbReference type="EMBL" id="TGX40107.1"/>
    </source>
</evidence>
<dbReference type="InterPro" id="IPR007076">
    <property type="entry name" value="TfoX_N"/>
</dbReference>
<dbReference type="AlphaFoldDB" id="A0A4S1WER7"/>
<dbReference type="RefSeq" id="WP_135986661.1">
    <property type="nucleotide sequence ID" value="NZ_JAASQM010000001.1"/>
</dbReference>
<protein>
    <submittedName>
        <fullName evidence="2">TfoX family protein</fullName>
    </submittedName>
</protein>
<dbReference type="Proteomes" id="UP000309848">
    <property type="component" value="Unassembled WGS sequence"/>
</dbReference>
<name>A0A4S1WER7_9SPHN</name>
<sequence length="118" mass="13142">MAVDEGLVAWVTEALEPVGSVTMRRMMGGATLYIDGTIFGIVHDGELWFKADAESNALWDEAGHRERFTVMFSTGMSDTMNYRRAPSDVYDDADAMREWAAHAIAAGMRAPKKKPKKR</sequence>
<evidence type="ECO:0000313" key="3">
    <source>
        <dbReference type="Proteomes" id="UP000309848"/>
    </source>
</evidence>
<dbReference type="OrthoDB" id="1524907at2"/>
<proteinExistence type="predicted"/>
<gene>
    <name evidence="2" type="ORF">E5A74_16185</name>
</gene>
<accession>A0A4S1WER7</accession>
<reference evidence="2 3" key="1">
    <citation type="submission" date="2019-04" db="EMBL/GenBank/DDBJ databases">
        <title>Sphingomonas psychrotolerans sp. nov., isolated from soil in the Tianshan Mountains, Xinjiang, China.</title>
        <authorList>
            <person name="Luo Y."/>
            <person name="Sheng H."/>
        </authorList>
    </citation>
    <scope>NUCLEOTIDE SEQUENCE [LARGE SCALE GENOMIC DNA]</scope>
    <source>
        <strain evidence="2 3">KIS18-15</strain>
    </source>
</reference>
<feature type="domain" description="TfoX N-terminal" evidence="1">
    <location>
        <begin position="13"/>
        <end position="106"/>
    </location>
</feature>
<dbReference type="Pfam" id="PF04993">
    <property type="entry name" value="TfoX_N"/>
    <property type="match status" value="1"/>
</dbReference>
<dbReference type="EMBL" id="SRXU01000007">
    <property type="protein sequence ID" value="TGX40107.1"/>
    <property type="molecule type" value="Genomic_DNA"/>
</dbReference>